<feature type="compositionally biased region" description="Low complexity" evidence="1">
    <location>
        <begin position="58"/>
        <end position="78"/>
    </location>
</feature>
<keyword evidence="3" id="KW-1185">Reference proteome</keyword>
<dbReference type="AlphaFoldDB" id="A0AA88AC56"/>
<protein>
    <submittedName>
        <fullName evidence="2">Uncharacterized protein</fullName>
    </submittedName>
</protein>
<evidence type="ECO:0000313" key="2">
    <source>
        <dbReference type="EMBL" id="GMN50522.1"/>
    </source>
</evidence>
<comment type="caution">
    <text evidence="2">The sequence shown here is derived from an EMBL/GenBank/DDBJ whole genome shotgun (WGS) entry which is preliminary data.</text>
</comment>
<sequence length="121" mass="13122">MGQDSRSGHGTGFKIGVRTEFQDEDRGWVSGLRSRFGTRVRNKFRDGGLGWGRGQDWGFGPEPGSSSGFGVRSGVDVSRPGGQGWDSGPGSALGLETDIRVGFWKEGRVGIQYRGRGQDWD</sequence>
<evidence type="ECO:0000313" key="3">
    <source>
        <dbReference type="Proteomes" id="UP001187192"/>
    </source>
</evidence>
<dbReference type="Proteomes" id="UP001187192">
    <property type="component" value="Unassembled WGS sequence"/>
</dbReference>
<organism evidence="2 3">
    <name type="scientific">Ficus carica</name>
    <name type="common">Common fig</name>
    <dbReference type="NCBI Taxonomy" id="3494"/>
    <lineage>
        <taxon>Eukaryota</taxon>
        <taxon>Viridiplantae</taxon>
        <taxon>Streptophyta</taxon>
        <taxon>Embryophyta</taxon>
        <taxon>Tracheophyta</taxon>
        <taxon>Spermatophyta</taxon>
        <taxon>Magnoliopsida</taxon>
        <taxon>eudicotyledons</taxon>
        <taxon>Gunneridae</taxon>
        <taxon>Pentapetalae</taxon>
        <taxon>rosids</taxon>
        <taxon>fabids</taxon>
        <taxon>Rosales</taxon>
        <taxon>Moraceae</taxon>
        <taxon>Ficeae</taxon>
        <taxon>Ficus</taxon>
    </lineage>
</organism>
<evidence type="ECO:0000256" key="1">
    <source>
        <dbReference type="SAM" id="MobiDB-lite"/>
    </source>
</evidence>
<dbReference type="EMBL" id="BTGU01000034">
    <property type="protein sequence ID" value="GMN50522.1"/>
    <property type="molecule type" value="Genomic_DNA"/>
</dbReference>
<proteinExistence type="predicted"/>
<gene>
    <name evidence="2" type="ORF">TIFTF001_019668</name>
</gene>
<name>A0AA88AC56_FICCA</name>
<reference evidence="2" key="1">
    <citation type="submission" date="2023-07" db="EMBL/GenBank/DDBJ databases">
        <title>draft genome sequence of fig (Ficus carica).</title>
        <authorList>
            <person name="Takahashi T."/>
            <person name="Nishimura K."/>
        </authorList>
    </citation>
    <scope>NUCLEOTIDE SEQUENCE</scope>
</reference>
<accession>A0AA88AC56</accession>
<feature type="region of interest" description="Disordered" evidence="1">
    <location>
        <begin position="51"/>
        <end position="91"/>
    </location>
</feature>